<dbReference type="AlphaFoldDB" id="A0A7V0T5W7"/>
<dbReference type="InterPro" id="IPR023627">
    <property type="entry name" value="Rcmb_RecR"/>
</dbReference>
<dbReference type="GO" id="GO:0006310">
    <property type="term" value="P:DNA recombination"/>
    <property type="evidence" value="ECO:0007669"/>
    <property type="project" value="UniProtKB-UniRule"/>
</dbReference>
<comment type="function">
    <text evidence="7">May play a role in DNA repair. It seems to be involved in an RecBC-independent recombinational process of DNA repair. It may act with RecF and RecO.</text>
</comment>
<feature type="domain" description="Toprim" evidence="8">
    <location>
        <begin position="78"/>
        <end position="173"/>
    </location>
</feature>
<dbReference type="InterPro" id="IPR015967">
    <property type="entry name" value="Rcmb_RecR_Znf"/>
</dbReference>
<dbReference type="PROSITE" id="PS01300">
    <property type="entry name" value="RECR"/>
    <property type="match status" value="1"/>
</dbReference>
<organism evidence="9">
    <name type="scientific">candidate division WOR-3 bacterium</name>
    <dbReference type="NCBI Taxonomy" id="2052148"/>
    <lineage>
        <taxon>Bacteria</taxon>
        <taxon>Bacteria division WOR-3</taxon>
    </lineage>
</organism>
<dbReference type="InterPro" id="IPR003583">
    <property type="entry name" value="Hlx-hairpin-Hlx_DNA-bd_motif"/>
</dbReference>
<dbReference type="SMART" id="SM00278">
    <property type="entry name" value="HhH1"/>
    <property type="match status" value="1"/>
</dbReference>
<dbReference type="Pfam" id="PF02132">
    <property type="entry name" value="RecR_ZnF"/>
    <property type="match status" value="1"/>
</dbReference>
<keyword evidence="4 7" id="KW-0862">Zinc</keyword>
<keyword evidence="1 7" id="KW-0479">Metal-binding</keyword>
<dbReference type="NCBIfam" id="TIGR00615">
    <property type="entry name" value="recR"/>
    <property type="match status" value="1"/>
</dbReference>
<feature type="zinc finger region" description="C4-type" evidence="7">
    <location>
        <begin position="55"/>
        <end position="70"/>
    </location>
</feature>
<evidence type="ECO:0000256" key="7">
    <source>
        <dbReference type="HAMAP-Rule" id="MF_00017"/>
    </source>
</evidence>
<comment type="caution">
    <text evidence="9">The sequence shown here is derived from an EMBL/GenBank/DDBJ whole genome shotgun (WGS) entry which is preliminary data.</text>
</comment>
<dbReference type="SUPFAM" id="SSF111304">
    <property type="entry name" value="Recombination protein RecR"/>
    <property type="match status" value="1"/>
</dbReference>
<protein>
    <recommendedName>
        <fullName evidence="7">Recombination protein RecR</fullName>
    </recommendedName>
</protein>
<dbReference type="InterPro" id="IPR034137">
    <property type="entry name" value="TOPRIM_RecR"/>
</dbReference>
<keyword evidence="6 7" id="KW-0234">DNA repair</keyword>
<dbReference type="Gene3D" id="3.40.1360.10">
    <property type="match status" value="1"/>
</dbReference>
<reference evidence="9" key="1">
    <citation type="journal article" date="2020" name="mSystems">
        <title>Genome- and Community-Level Interaction Insights into Carbon Utilization and Element Cycling Functions of Hydrothermarchaeota in Hydrothermal Sediment.</title>
        <authorList>
            <person name="Zhou Z."/>
            <person name="Liu Y."/>
            <person name="Xu W."/>
            <person name="Pan J."/>
            <person name="Luo Z.H."/>
            <person name="Li M."/>
        </authorList>
    </citation>
    <scope>NUCLEOTIDE SEQUENCE [LARGE SCALE GENOMIC DNA]</scope>
    <source>
        <strain evidence="9">SpSt-1182</strain>
    </source>
</reference>
<evidence type="ECO:0000256" key="5">
    <source>
        <dbReference type="ARBA" id="ARBA00023172"/>
    </source>
</evidence>
<dbReference type="Gene3D" id="3.30.60.80">
    <property type="match status" value="1"/>
</dbReference>
<dbReference type="Pfam" id="PF21175">
    <property type="entry name" value="RecR_C"/>
    <property type="match status" value="1"/>
</dbReference>
<name>A0A7V0T5W7_UNCW3</name>
<keyword evidence="3 7" id="KW-0863">Zinc-finger</keyword>
<dbReference type="InterPro" id="IPR006171">
    <property type="entry name" value="TOPRIM_dom"/>
</dbReference>
<evidence type="ECO:0000256" key="1">
    <source>
        <dbReference type="ARBA" id="ARBA00022723"/>
    </source>
</evidence>
<evidence type="ECO:0000259" key="8">
    <source>
        <dbReference type="PROSITE" id="PS50880"/>
    </source>
</evidence>
<dbReference type="GO" id="GO:0003677">
    <property type="term" value="F:DNA binding"/>
    <property type="evidence" value="ECO:0007669"/>
    <property type="project" value="UniProtKB-UniRule"/>
</dbReference>
<dbReference type="EMBL" id="DSBX01000214">
    <property type="protein sequence ID" value="HDQ99765.1"/>
    <property type="molecule type" value="Genomic_DNA"/>
</dbReference>
<dbReference type="SMART" id="SM00493">
    <property type="entry name" value="TOPRIM"/>
    <property type="match status" value="1"/>
</dbReference>
<evidence type="ECO:0000256" key="6">
    <source>
        <dbReference type="ARBA" id="ARBA00023204"/>
    </source>
</evidence>
<dbReference type="Pfam" id="PF21176">
    <property type="entry name" value="RecR_HhH"/>
    <property type="match status" value="1"/>
</dbReference>
<keyword evidence="2 7" id="KW-0227">DNA damage</keyword>
<dbReference type="PROSITE" id="PS50880">
    <property type="entry name" value="TOPRIM"/>
    <property type="match status" value="1"/>
</dbReference>
<dbReference type="PANTHER" id="PTHR30446">
    <property type="entry name" value="RECOMBINATION PROTEIN RECR"/>
    <property type="match status" value="1"/>
</dbReference>
<comment type="similarity">
    <text evidence="7">Belongs to the RecR family.</text>
</comment>
<dbReference type="Gene3D" id="1.10.8.420">
    <property type="entry name" value="RecR Domain 1"/>
    <property type="match status" value="1"/>
</dbReference>
<keyword evidence="5 7" id="KW-0233">DNA recombination</keyword>
<dbReference type="HAMAP" id="MF_00017">
    <property type="entry name" value="RecR"/>
    <property type="match status" value="1"/>
</dbReference>
<evidence type="ECO:0000256" key="4">
    <source>
        <dbReference type="ARBA" id="ARBA00022833"/>
    </source>
</evidence>
<dbReference type="GO" id="GO:0008270">
    <property type="term" value="F:zinc ion binding"/>
    <property type="evidence" value="ECO:0007669"/>
    <property type="project" value="UniProtKB-KW"/>
</dbReference>
<dbReference type="CDD" id="cd01025">
    <property type="entry name" value="TOPRIM_recR"/>
    <property type="match status" value="1"/>
</dbReference>
<sequence>MQQSLNRLIDALIELPGIGRKTAQRIALHLLRARDDDSAGLVRALTEARERLHPCPRCFSLTETELCDVCADPRRDHGLVCVVEETGDVLTLESAGRYRGAYHVLGGVLSPIDNVGPEDLRIAELVGRVEGNSTREVIIATNPTTEGEATAIYLARRLRPTGALVTRIARGLPVGSDLELADVETISRAFEGRRGLDLAAPGPNGQNPY</sequence>
<proteinExistence type="inferred from homology"/>
<dbReference type="Proteomes" id="UP000885672">
    <property type="component" value="Unassembled WGS sequence"/>
</dbReference>
<gene>
    <name evidence="7 9" type="primary">recR</name>
    <name evidence="9" type="ORF">ENN51_05730</name>
</gene>
<dbReference type="Gene3D" id="6.10.250.240">
    <property type="match status" value="1"/>
</dbReference>
<evidence type="ECO:0000313" key="9">
    <source>
        <dbReference type="EMBL" id="HDQ99765.1"/>
    </source>
</evidence>
<evidence type="ECO:0000256" key="2">
    <source>
        <dbReference type="ARBA" id="ARBA00022763"/>
    </source>
</evidence>
<dbReference type="GO" id="GO:0006281">
    <property type="term" value="P:DNA repair"/>
    <property type="evidence" value="ECO:0007669"/>
    <property type="project" value="UniProtKB-UniRule"/>
</dbReference>
<dbReference type="Pfam" id="PF13662">
    <property type="entry name" value="Toprim_4"/>
    <property type="match status" value="1"/>
</dbReference>
<dbReference type="InterPro" id="IPR000093">
    <property type="entry name" value="DNA_Rcmb_RecR"/>
</dbReference>
<evidence type="ECO:0000256" key="3">
    <source>
        <dbReference type="ARBA" id="ARBA00022771"/>
    </source>
</evidence>
<dbReference type="PANTHER" id="PTHR30446:SF0">
    <property type="entry name" value="RECOMBINATION PROTEIN RECR"/>
    <property type="match status" value="1"/>
</dbReference>
<accession>A0A7V0T5W7</accession>